<reference evidence="2 3" key="1">
    <citation type="submission" date="2021-02" db="EMBL/GenBank/DDBJ databases">
        <title>De Novo genome assembly of isolated myxobacteria.</title>
        <authorList>
            <person name="Stevens D.C."/>
        </authorList>
    </citation>
    <scope>NUCLEOTIDE SEQUENCE [LARGE SCALE GENOMIC DNA]</scope>
    <source>
        <strain evidence="2 3">SCHIC003</strain>
    </source>
</reference>
<protein>
    <recommendedName>
        <fullName evidence="1">DUF6265 domain-containing protein</fullName>
    </recommendedName>
</protein>
<evidence type="ECO:0000259" key="1">
    <source>
        <dbReference type="Pfam" id="PF19780"/>
    </source>
</evidence>
<gene>
    <name evidence="2" type="ORF">JY572_03480</name>
</gene>
<evidence type="ECO:0000313" key="2">
    <source>
        <dbReference type="EMBL" id="QSQ15158.1"/>
    </source>
</evidence>
<sequence>MLTRSHLAALALCGAPFLACKSGPPERETPSHTCGDSIHDLGWLSGSWLQATAPNTLEEHWTHADGGTLLGVSRAVVRGKTVFYEYMRIEARADGLYYVAQPMGRPGTDFKLVRCNSSGVLFENLQNEHPKHIRYERLSPTHLSARIEGEKDGKPVAQDFHFTRM</sequence>
<feature type="domain" description="DUF6265" evidence="1">
    <location>
        <begin position="43"/>
        <end position="148"/>
    </location>
</feature>
<keyword evidence="3" id="KW-1185">Reference proteome</keyword>
<evidence type="ECO:0000313" key="3">
    <source>
        <dbReference type="Proteomes" id="UP000663090"/>
    </source>
</evidence>
<dbReference type="Pfam" id="PF19780">
    <property type="entry name" value="DUF6265"/>
    <property type="match status" value="1"/>
</dbReference>
<dbReference type="InterPro" id="IPR046232">
    <property type="entry name" value="DUF6265"/>
</dbReference>
<dbReference type="RefSeq" id="WP_206716898.1">
    <property type="nucleotide sequence ID" value="NZ_CP071091.1"/>
</dbReference>
<proteinExistence type="predicted"/>
<dbReference type="EMBL" id="CP071091">
    <property type="protein sequence ID" value="QSQ15158.1"/>
    <property type="molecule type" value="Genomic_DNA"/>
</dbReference>
<accession>A0ABX7NFR5</accession>
<organism evidence="2 3">
    <name type="scientific">Myxococcus landrumensis</name>
    <dbReference type="NCBI Taxonomy" id="2813577"/>
    <lineage>
        <taxon>Bacteria</taxon>
        <taxon>Pseudomonadati</taxon>
        <taxon>Myxococcota</taxon>
        <taxon>Myxococcia</taxon>
        <taxon>Myxococcales</taxon>
        <taxon>Cystobacterineae</taxon>
        <taxon>Myxococcaceae</taxon>
        <taxon>Myxococcus</taxon>
    </lineage>
</organism>
<dbReference type="Proteomes" id="UP000663090">
    <property type="component" value="Chromosome"/>
</dbReference>
<name>A0ABX7NFR5_9BACT</name>